<evidence type="ECO:0000256" key="3">
    <source>
        <dbReference type="ARBA" id="ARBA00023002"/>
    </source>
</evidence>
<evidence type="ECO:0000313" key="10">
    <source>
        <dbReference type="Proteomes" id="UP000029714"/>
    </source>
</evidence>
<keyword evidence="3" id="KW-0560">Oxidoreductase</keyword>
<dbReference type="STRING" id="1548018.LS64_11305"/>
<dbReference type="InterPro" id="IPR036812">
    <property type="entry name" value="NAD(P)_OxRdtase_dom_sf"/>
</dbReference>
<keyword evidence="10" id="KW-1185">Reference proteome</keyword>
<reference evidence="9 10" key="2">
    <citation type="journal article" date="2016" name="Infect. Immun.">
        <title>Helicobacter saguini, a Novel Helicobacter Isolated from Cotton-Top Tamarins with Ulcerative Colitis, Has Proinflammatory Properties and Induces Typhlocolitis and Dysplasia in Gnotobiotic IL-10-/- Mice.</title>
        <authorList>
            <person name="Shen Z."/>
            <person name="Mannion A."/>
            <person name="Whary M.T."/>
            <person name="Muthupalani S."/>
            <person name="Sheh A."/>
            <person name="Feng Y."/>
            <person name="Gong G."/>
            <person name="Vandamme P."/>
            <person name="Holcombe H.R."/>
            <person name="Paster B.J."/>
            <person name="Fox J.G."/>
        </authorList>
    </citation>
    <scope>NUCLEOTIDE SEQUENCE [LARGE SCALE GENOMIC DNA]</scope>
    <source>
        <strain evidence="9 10">MIT 97-6194</strain>
    </source>
</reference>
<evidence type="ECO:0000259" key="7">
    <source>
        <dbReference type="Pfam" id="PF00248"/>
    </source>
</evidence>
<dbReference type="GO" id="GO:0016616">
    <property type="term" value="F:oxidoreductase activity, acting on the CH-OH group of donors, NAD or NADP as acceptor"/>
    <property type="evidence" value="ECO:0007669"/>
    <property type="project" value="UniProtKB-ARBA"/>
</dbReference>
<feature type="site" description="Lowers pKa of active site Tyr" evidence="6">
    <location>
        <position position="75"/>
    </location>
</feature>
<dbReference type="PANTHER" id="PTHR43827">
    <property type="entry name" value="2,5-DIKETO-D-GLUCONIC ACID REDUCTASE"/>
    <property type="match status" value="1"/>
</dbReference>
<dbReference type="PANTHER" id="PTHR43827:SF3">
    <property type="entry name" value="NADP-DEPENDENT OXIDOREDUCTASE DOMAIN-CONTAINING PROTEIN"/>
    <property type="match status" value="1"/>
</dbReference>
<dbReference type="Gene3D" id="3.20.20.100">
    <property type="entry name" value="NADP-dependent oxidoreductase domain"/>
    <property type="match status" value="1"/>
</dbReference>
<dbReference type="Proteomes" id="UP000477070">
    <property type="component" value="Unassembled WGS sequence"/>
</dbReference>
<keyword evidence="2" id="KW-0521">NADP</keyword>
<dbReference type="PROSITE" id="PS00798">
    <property type="entry name" value="ALDOKETO_REDUCTASE_1"/>
    <property type="match status" value="1"/>
</dbReference>
<evidence type="ECO:0000256" key="4">
    <source>
        <dbReference type="PIRSR" id="PIRSR000097-1"/>
    </source>
</evidence>
<dbReference type="PROSITE" id="PS00063">
    <property type="entry name" value="ALDOKETO_REDUCTASE_3"/>
    <property type="match status" value="1"/>
</dbReference>
<dbReference type="FunFam" id="3.20.20.100:FF:000015">
    <property type="entry name" value="Oxidoreductase, aldo/keto reductase family"/>
    <property type="match status" value="1"/>
</dbReference>
<name>A0A347VTW1_9HELI</name>
<accession>A0A347VTW1</accession>
<gene>
    <name evidence="8" type="ORF">DCO61_11825</name>
    <name evidence="9" type="ORF">LS64_004080</name>
</gene>
<dbReference type="SUPFAM" id="SSF51430">
    <property type="entry name" value="NAD(P)-linked oxidoreductase"/>
    <property type="match status" value="1"/>
</dbReference>
<feature type="active site" description="Proton donor" evidence="4">
    <location>
        <position position="48"/>
    </location>
</feature>
<dbReference type="InterPro" id="IPR023210">
    <property type="entry name" value="NADP_OxRdtase_dom"/>
</dbReference>
<reference evidence="8 11" key="4">
    <citation type="submission" date="2019-12" db="EMBL/GenBank/DDBJ databases">
        <title>Multi-Generational Helicobacter saguini Isolates.</title>
        <authorList>
            <person name="Mannion A."/>
            <person name="Shen Z."/>
            <person name="Fox J.G."/>
        </authorList>
    </citation>
    <scope>NUCLEOTIDE SEQUENCE [LARGE SCALE GENOMIC DNA]</scope>
    <source>
        <strain evidence="8">16-048</strain>
        <strain evidence="11">16-048 (F4)</strain>
    </source>
</reference>
<dbReference type="Proteomes" id="UP000029714">
    <property type="component" value="Unassembled WGS sequence"/>
</dbReference>
<evidence type="ECO:0000256" key="5">
    <source>
        <dbReference type="PIRSR" id="PIRSR000097-2"/>
    </source>
</evidence>
<dbReference type="Pfam" id="PF00248">
    <property type="entry name" value="Aldo_ket_red"/>
    <property type="match status" value="1"/>
</dbReference>
<dbReference type="OrthoDB" id="5328358at2"/>
<dbReference type="InterPro" id="IPR020471">
    <property type="entry name" value="AKR"/>
</dbReference>
<dbReference type="EMBL" id="QBIU01000002">
    <property type="protein sequence ID" value="MWV70651.1"/>
    <property type="molecule type" value="Genomic_DNA"/>
</dbReference>
<dbReference type="PRINTS" id="PR00069">
    <property type="entry name" value="ALDKETRDTASE"/>
</dbReference>
<organism evidence="9 10">
    <name type="scientific">Helicobacter saguini</name>
    <dbReference type="NCBI Taxonomy" id="1548018"/>
    <lineage>
        <taxon>Bacteria</taxon>
        <taxon>Pseudomonadati</taxon>
        <taxon>Campylobacterota</taxon>
        <taxon>Epsilonproteobacteria</taxon>
        <taxon>Campylobacterales</taxon>
        <taxon>Helicobacteraceae</taxon>
        <taxon>Helicobacter</taxon>
    </lineage>
</organism>
<comment type="caution">
    <text evidence="9">The sequence shown here is derived from an EMBL/GenBank/DDBJ whole genome shotgun (WGS) entry which is preliminary data.</text>
</comment>
<evidence type="ECO:0000313" key="8">
    <source>
        <dbReference type="EMBL" id="MWV70651.1"/>
    </source>
</evidence>
<dbReference type="InterPro" id="IPR018170">
    <property type="entry name" value="Aldo/ket_reductase_CS"/>
</dbReference>
<dbReference type="EMBL" id="JRMP02000005">
    <property type="protein sequence ID" value="TLD94824.1"/>
    <property type="molecule type" value="Genomic_DNA"/>
</dbReference>
<evidence type="ECO:0000313" key="11">
    <source>
        <dbReference type="Proteomes" id="UP000477070"/>
    </source>
</evidence>
<evidence type="ECO:0000256" key="2">
    <source>
        <dbReference type="ARBA" id="ARBA00022857"/>
    </source>
</evidence>
<dbReference type="CDD" id="cd19133">
    <property type="entry name" value="AKR_AKR5F1"/>
    <property type="match status" value="1"/>
</dbReference>
<sequence length="285" mass="32352">MEYITLNNGVKMPLLGYGTYQIDNKDVQKCVEDAISVGYRSIDTAAAYFNESGIGAALKNAQSSVKRADLFITTKLWINEATESKALKAFERSLKNLGLDYLDLYLIHQPYNDTYGAWRAMSRLLKDGRIKAIGVSNFYPDRLLDFCLHNEITPAVNQVECHPFFAKFAEQEQMQKLNVAMQSWASFAEGRNDFFKNPTLAKIAKKHGKSIAQVTLRWLTQRGIIVIPKTTKKERMIENFNVFDFKLDSADMKTIAGLDSNKTLFLNHADPKTVEFLSNIHNGKF</sequence>
<dbReference type="PIRSF" id="PIRSF000097">
    <property type="entry name" value="AKR"/>
    <property type="match status" value="1"/>
</dbReference>
<proteinExistence type="inferred from homology"/>
<reference evidence="9 10" key="1">
    <citation type="journal article" date="2014" name="Genome Announc.">
        <title>Draft genome sequences of eight enterohepatic helicobacter species isolated from both laboratory and wild rodents.</title>
        <authorList>
            <person name="Sheh A."/>
            <person name="Shen Z."/>
            <person name="Fox J.G."/>
        </authorList>
    </citation>
    <scope>NUCLEOTIDE SEQUENCE [LARGE SCALE GENOMIC DNA]</scope>
    <source>
        <strain evidence="9 10">MIT 97-6194</strain>
    </source>
</reference>
<evidence type="ECO:0000256" key="1">
    <source>
        <dbReference type="ARBA" id="ARBA00007905"/>
    </source>
</evidence>
<dbReference type="AlphaFoldDB" id="A0A347VTW1"/>
<dbReference type="PROSITE" id="PS00062">
    <property type="entry name" value="ALDOKETO_REDUCTASE_2"/>
    <property type="match status" value="1"/>
</dbReference>
<reference evidence="9" key="3">
    <citation type="submission" date="2018-04" db="EMBL/GenBank/DDBJ databases">
        <authorList>
            <person name="Sheh A."/>
            <person name="Shen Z."/>
            <person name="Mannion A.J."/>
            <person name="Fox J.G."/>
        </authorList>
    </citation>
    <scope>NUCLEOTIDE SEQUENCE</scope>
    <source>
        <strain evidence="9">MIT 97-6194</strain>
    </source>
</reference>
<feature type="domain" description="NADP-dependent oxidoreductase" evidence="7">
    <location>
        <begin position="15"/>
        <end position="258"/>
    </location>
</feature>
<evidence type="ECO:0000256" key="6">
    <source>
        <dbReference type="PIRSR" id="PIRSR000097-3"/>
    </source>
</evidence>
<evidence type="ECO:0000313" key="9">
    <source>
        <dbReference type="EMBL" id="TLD94824.1"/>
    </source>
</evidence>
<comment type="similarity">
    <text evidence="1">Belongs to the aldo/keto reductase family.</text>
</comment>
<feature type="binding site" evidence="5">
    <location>
        <position position="108"/>
    </location>
    <ligand>
        <name>substrate</name>
    </ligand>
</feature>
<protein>
    <submittedName>
        <fullName evidence="9">Aldo/keto reductase</fullName>
    </submittedName>
</protein>